<dbReference type="PROSITE" id="PS50995">
    <property type="entry name" value="HTH_MARR_2"/>
    <property type="match status" value="1"/>
</dbReference>
<evidence type="ECO:0000256" key="3">
    <source>
        <dbReference type="ARBA" id="ARBA00023163"/>
    </source>
</evidence>
<dbReference type="InterPro" id="IPR023187">
    <property type="entry name" value="Tscrpt_reg_MarR-type_CS"/>
</dbReference>
<dbReference type="EMBL" id="BOPH01000115">
    <property type="protein sequence ID" value="GIJ73467.1"/>
    <property type="molecule type" value="Genomic_DNA"/>
</dbReference>
<proteinExistence type="predicted"/>
<keyword evidence="6" id="KW-1185">Reference proteome</keyword>
<dbReference type="PANTHER" id="PTHR33164:SF43">
    <property type="entry name" value="HTH-TYPE TRANSCRIPTIONAL REPRESSOR YETL"/>
    <property type="match status" value="1"/>
</dbReference>
<evidence type="ECO:0000256" key="2">
    <source>
        <dbReference type="ARBA" id="ARBA00023125"/>
    </source>
</evidence>
<dbReference type="GO" id="GO:0003677">
    <property type="term" value="F:DNA binding"/>
    <property type="evidence" value="ECO:0007669"/>
    <property type="project" value="UniProtKB-KW"/>
</dbReference>
<dbReference type="SUPFAM" id="SSF46785">
    <property type="entry name" value="Winged helix' DNA-binding domain"/>
    <property type="match status" value="1"/>
</dbReference>
<accession>A0A8J4EIP2</accession>
<gene>
    <name evidence="5" type="ORF">Voc01_083840</name>
</gene>
<reference evidence="5" key="1">
    <citation type="submission" date="2021-01" db="EMBL/GenBank/DDBJ databases">
        <title>Whole genome shotgun sequence of Virgisporangium ochraceum NBRC 16418.</title>
        <authorList>
            <person name="Komaki H."/>
            <person name="Tamura T."/>
        </authorList>
    </citation>
    <scope>NUCLEOTIDE SEQUENCE</scope>
    <source>
        <strain evidence="5">NBRC 16418</strain>
    </source>
</reference>
<evidence type="ECO:0000313" key="5">
    <source>
        <dbReference type="EMBL" id="GIJ73467.1"/>
    </source>
</evidence>
<dbReference type="InterPro" id="IPR036388">
    <property type="entry name" value="WH-like_DNA-bd_sf"/>
</dbReference>
<dbReference type="PANTHER" id="PTHR33164">
    <property type="entry name" value="TRANSCRIPTIONAL REGULATOR, MARR FAMILY"/>
    <property type="match status" value="1"/>
</dbReference>
<evidence type="ECO:0000259" key="4">
    <source>
        <dbReference type="PROSITE" id="PS50995"/>
    </source>
</evidence>
<dbReference type="Proteomes" id="UP000635606">
    <property type="component" value="Unassembled WGS sequence"/>
</dbReference>
<dbReference type="RefSeq" id="WP_203933291.1">
    <property type="nucleotide sequence ID" value="NZ_BOPH01000115.1"/>
</dbReference>
<dbReference type="InterPro" id="IPR000835">
    <property type="entry name" value="HTH_MarR-typ"/>
</dbReference>
<comment type="caution">
    <text evidence="5">The sequence shown here is derived from an EMBL/GenBank/DDBJ whole genome shotgun (WGS) entry which is preliminary data.</text>
</comment>
<dbReference type="GO" id="GO:0003700">
    <property type="term" value="F:DNA-binding transcription factor activity"/>
    <property type="evidence" value="ECO:0007669"/>
    <property type="project" value="InterPro"/>
</dbReference>
<protein>
    <recommendedName>
        <fullName evidence="4">HTH marR-type domain-containing protein</fullName>
    </recommendedName>
</protein>
<dbReference type="InterPro" id="IPR036390">
    <property type="entry name" value="WH_DNA-bd_sf"/>
</dbReference>
<dbReference type="Gene3D" id="1.10.10.10">
    <property type="entry name" value="Winged helix-like DNA-binding domain superfamily/Winged helix DNA-binding domain"/>
    <property type="match status" value="1"/>
</dbReference>
<dbReference type="PROSITE" id="PS01117">
    <property type="entry name" value="HTH_MARR_1"/>
    <property type="match status" value="1"/>
</dbReference>
<dbReference type="GO" id="GO:0006950">
    <property type="term" value="P:response to stress"/>
    <property type="evidence" value="ECO:0007669"/>
    <property type="project" value="TreeGrafter"/>
</dbReference>
<keyword evidence="3" id="KW-0804">Transcription</keyword>
<evidence type="ECO:0000313" key="6">
    <source>
        <dbReference type="Proteomes" id="UP000635606"/>
    </source>
</evidence>
<keyword evidence="1" id="KW-0805">Transcription regulation</keyword>
<dbReference type="AlphaFoldDB" id="A0A8J4EIP2"/>
<dbReference type="PRINTS" id="PR00598">
    <property type="entry name" value="HTHMARR"/>
</dbReference>
<evidence type="ECO:0000256" key="1">
    <source>
        <dbReference type="ARBA" id="ARBA00023015"/>
    </source>
</evidence>
<feature type="domain" description="HTH marR-type" evidence="4">
    <location>
        <begin position="3"/>
        <end position="135"/>
    </location>
</feature>
<organism evidence="5 6">
    <name type="scientific">Virgisporangium ochraceum</name>
    <dbReference type="NCBI Taxonomy" id="65505"/>
    <lineage>
        <taxon>Bacteria</taxon>
        <taxon>Bacillati</taxon>
        <taxon>Actinomycetota</taxon>
        <taxon>Actinomycetes</taxon>
        <taxon>Micromonosporales</taxon>
        <taxon>Micromonosporaceae</taxon>
        <taxon>Virgisporangium</taxon>
    </lineage>
</organism>
<dbReference type="InterPro" id="IPR039422">
    <property type="entry name" value="MarR/SlyA-like"/>
</dbReference>
<sequence length="138" mass="14472">MIHESVILQLQQATHATLHLLAAELAGLGLTASDINALGNLADGTPRTVSALGAAVGSRPATMTGILDRLERRGLVSRTARPGDRRAIQIELTPDGAEAAATIRRTLRALERRALADLPTEAVDGARAVLRALTEAAR</sequence>
<dbReference type="Pfam" id="PF01047">
    <property type="entry name" value="MarR"/>
    <property type="match status" value="1"/>
</dbReference>
<keyword evidence="2" id="KW-0238">DNA-binding</keyword>
<dbReference type="SMART" id="SM00347">
    <property type="entry name" value="HTH_MARR"/>
    <property type="match status" value="1"/>
</dbReference>
<name>A0A8J4EIP2_9ACTN</name>